<protein>
    <submittedName>
        <fullName evidence="2">Uncharacterized protein</fullName>
    </submittedName>
</protein>
<evidence type="ECO:0000256" key="1">
    <source>
        <dbReference type="SAM" id="MobiDB-lite"/>
    </source>
</evidence>
<feature type="region of interest" description="Disordered" evidence="1">
    <location>
        <begin position="175"/>
        <end position="229"/>
    </location>
</feature>
<dbReference type="Proteomes" id="UP001221757">
    <property type="component" value="Unassembled WGS sequence"/>
</dbReference>
<feature type="compositionally biased region" description="Basic and acidic residues" evidence="1">
    <location>
        <begin position="204"/>
        <end position="213"/>
    </location>
</feature>
<dbReference type="AlphaFoldDB" id="A0AAD7GJN2"/>
<evidence type="ECO:0000313" key="2">
    <source>
        <dbReference type="EMBL" id="KAJ7697866.1"/>
    </source>
</evidence>
<reference evidence="2" key="1">
    <citation type="submission" date="2023-03" db="EMBL/GenBank/DDBJ databases">
        <title>Massive genome expansion in bonnet fungi (Mycena s.s.) driven by repeated elements and novel gene families across ecological guilds.</title>
        <authorList>
            <consortium name="Lawrence Berkeley National Laboratory"/>
            <person name="Harder C.B."/>
            <person name="Miyauchi S."/>
            <person name="Viragh M."/>
            <person name="Kuo A."/>
            <person name="Thoen E."/>
            <person name="Andreopoulos B."/>
            <person name="Lu D."/>
            <person name="Skrede I."/>
            <person name="Drula E."/>
            <person name="Henrissat B."/>
            <person name="Morin E."/>
            <person name="Kohler A."/>
            <person name="Barry K."/>
            <person name="LaButti K."/>
            <person name="Morin E."/>
            <person name="Salamov A."/>
            <person name="Lipzen A."/>
            <person name="Mereny Z."/>
            <person name="Hegedus B."/>
            <person name="Baldrian P."/>
            <person name="Stursova M."/>
            <person name="Weitz H."/>
            <person name="Taylor A."/>
            <person name="Grigoriev I.V."/>
            <person name="Nagy L.G."/>
            <person name="Martin F."/>
            <person name="Kauserud H."/>
        </authorList>
    </citation>
    <scope>NUCLEOTIDE SEQUENCE</scope>
    <source>
        <strain evidence="2">CBHHK067</strain>
    </source>
</reference>
<gene>
    <name evidence="2" type="ORF">B0H17DRAFT_1130144</name>
</gene>
<proteinExistence type="predicted"/>
<name>A0AAD7GJN2_MYCRO</name>
<dbReference type="EMBL" id="JARKIE010000028">
    <property type="protein sequence ID" value="KAJ7697866.1"/>
    <property type="molecule type" value="Genomic_DNA"/>
</dbReference>
<organism evidence="2 3">
    <name type="scientific">Mycena rosella</name>
    <name type="common">Pink bonnet</name>
    <name type="synonym">Agaricus rosellus</name>
    <dbReference type="NCBI Taxonomy" id="1033263"/>
    <lineage>
        <taxon>Eukaryota</taxon>
        <taxon>Fungi</taxon>
        <taxon>Dikarya</taxon>
        <taxon>Basidiomycota</taxon>
        <taxon>Agaricomycotina</taxon>
        <taxon>Agaricomycetes</taxon>
        <taxon>Agaricomycetidae</taxon>
        <taxon>Agaricales</taxon>
        <taxon>Marasmiineae</taxon>
        <taxon>Mycenaceae</taxon>
        <taxon>Mycena</taxon>
    </lineage>
</organism>
<sequence>MYEEPQDDTTSQPPVENADNSGIARRKHGRPGVALAVDRRALEHPRGSYRVGAEKVSANARQLIAHGEGRSHIDAGHPSPRGRRPRPARTARALRKNNGVGTTSTPPHSTVRGIDNRGRGRGRGKGRGWQNDGNNAPAASRMIYKALAAGRRRKEWAAETHSTVLFFRQSQLSANAVSGARGADRARGYPRRTRASLGTGFSQRSKDPTKSVRNENTSMPGKGGRTGKETYVTVPVKSASDLSPCTRWQLGGSYTRLSWTKPPRTRVVMRDVAWTRWGSLKATDIPMSLHWHPLVAIQNATVQIGSAKHLLFPWMTSNRPHRNIRAALSPGLALVPLVDCRLHPYFMSLSEASGNNMSDQPDVPDKGLCKGIWYSHSPSNEGKQFAVGDSVGLAGMTPETWTPQSEMK</sequence>
<feature type="compositionally biased region" description="Polar residues" evidence="1">
    <location>
        <begin position="99"/>
        <end position="108"/>
    </location>
</feature>
<feature type="compositionally biased region" description="Basic residues" evidence="1">
    <location>
        <begin position="80"/>
        <end position="95"/>
    </location>
</feature>
<accession>A0AAD7GJN2</accession>
<keyword evidence="3" id="KW-1185">Reference proteome</keyword>
<feature type="compositionally biased region" description="Polar residues" evidence="1">
    <location>
        <begin position="8"/>
        <end position="20"/>
    </location>
</feature>
<feature type="region of interest" description="Disordered" evidence="1">
    <location>
        <begin position="66"/>
        <end position="136"/>
    </location>
</feature>
<comment type="caution">
    <text evidence="2">The sequence shown here is derived from an EMBL/GenBank/DDBJ whole genome shotgun (WGS) entry which is preliminary data.</text>
</comment>
<feature type="region of interest" description="Disordered" evidence="1">
    <location>
        <begin position="1"/>
        <end position="32"/>
    </location>
</feature>
<evidence type="ECO:0000313" key="3">
    <source>
        <dbReference type="Proteomes" id="UP001221757"/>
    </source>
</evidence>